<keyword evidence="12" id="KW-1185">Reference proteome</keyword>
<keyword evidence="6" id="KW-0175">Coiled coil</keyword>
<comment type="subcellular location">
    <subcellularLocation>
        <location evidence="1">Cell membrane</location>
        <topology evidence="1">Multi-pass membrane protein</topology>
    </subcellularLocation>
</comment>
<dbReference type="InterPro" id="IPR050445">
    <property type="entry name" value="Bact_polysacc_biosynth/exp"/>
</dbReference>
<feature type="domain" description="Tyrosine-protein kinase G-rich" evidence="10">
    <location>
        <begin position="339"/>
        <end position="416"/>
    </location>
</feature>
<feature type="coiled-coil region" evidence="6">
    <location>
        <begin position="255"/>
        <end position="303"/>
    </location>
</feature>
<evidence type="ECO:0000256" key="7">
    <source>
        <dbReference type="SAM" id="MobiDB-lite"/>
    </source>
</evidence>
<dbReference type="NCBIfam" id="TIGR03017">
    <property type="entry name" value="EpsF"/>
    <property type="match status" value="1"/>
</dbReference>
<dbReference type="RefSeq" id="WP_310372199.1">
    <property type="nucleotide sequence ID" value="NZ_JAVDXT010000001.1"/>
</dbReference>
<protein>
    <submittedName>
        <fullName evidence="11">Chain length determinant protein EpsF</fullName>
    </submittedName>
</protein>
<feature type="transmembrane region" description="Helical" evidence="8">
    <location>
        <begin position="12"/>
        <end position="35"/>
    </location>
</feature>
<comment type="caution">
    <text evidence="11">The sequence shown here is derived from an EMBL/GenBank/DDBJ whole genome shotgun (WGS) entry which is preliminary data.</text>
</comment>
<evidence type="ECO:0000259" key="9">
    <source>
        <dbReference type="Pfam" id="PF02706"/>
    </source>
</evidence>
<feature type="coiled-coil region" evidence="6">
    <location>
        <begin position="336"/>
        <end position="363"/>
    </location>
</feature>
<evidence type="ECO:0000256" key="2">
    <source>
        <dbReference type="ARBA" id="ARBA00022475"/>
    </source>
</evidence>
<sequence>MTIQQFLLILRARYKVGLTTLLIAVAATLAISLYLPKQYTASAAMVVDAKSPDLVSGLIVQGVIAPGFMATQVDIINSDRVAAAVVKLLKMDTIPAMQDQWREATQGQGDIIDWLATRLQRNLDVRPSRESNVINISYTGTNPDFAAAVANAFAKAYIDVNLDLRVAPARQYATFFEDQTKAAREKLEKAQQVLSDYQQKNGITSADERLDFETAKLNETSSLLTSVQGQTTDSQSKRRNGKADTVAEVMQSPLINGLKADIARLEAKLNESKGNLGANHPQTQRSESELATLKAQLDSETRKITSSIETSYQVGKQREAELQGSLATQKARVLVLNKQRDELNVLRRDIESAQRAFELVSQRASQTNIESQTTQTNIAVLNSASAPTSSSKPKVLLNVLVAVFLGTFLGIGLSLVLELANRRVRSTEDLIEALDLPVLGSISSASGILKLSNNSSGASR</sequence>
<dbReference type="InterPro" id="IPR032807">
    <property type="entry name" value="GNVR"/>
</dbReference>
<proteinExistence type="predicted"/>
<evidence type="ECO:0000256" key="6">
    <source>
        <dbReference type="SAM" id="Coils"/>
    </source>
</evidence>
<feature type="domain" description="Polysaccharide chain length determinant N-terminal" evidence="9">
    <location>
        <begin position="4"/>
        <end position="87"/>
    </location>
</feature>
<evidence type="ECO:0000256" key="1">
    <source>
        <dbReference type="ARBA" id="ARBA00004651"/>
    </source>
</evidence>
<evidence type="ECO:0000259" key="10">
    <source>
        <dbReference type="Pfam" id="PF13807"/>
    </source>
</evidence>
<evidence type="ECO:0000256" key="3">
    <source>
        <dbReference type="ARBA" id="ARBA00022692"/>
    </source>
</evidence>
<evidence type="ECO:0000256" key="5">
    <source>
        <dbReference type="ARBA" id="ARBA00023136"/>
    </source>
</evidence>
<evidence type="ECO:0000313" key="11">
    <source>
        <dbReference type="EMBL" id="MDR7376907.1"/>
    </source>
</evidence>
<keyword evidence="5 8" id="KW-0472">Membrane</keyword>
<feature type="transmembrane region" description="Helical" evidence="8">
    <location>
        <begin position="395"/>
        <end position="417"/>
    </location>
</feature>
<keyword evidence="4 8" id="KW-1133">Transmembrane helix</keyword>
<feature type="compositionally biased region" description="Polar residues" evidence="7">
    <location>
        <begin position="223"/>
        <end position="234"/>
    </location>
</feature>
<dbReference type="Pfam" id="PF13807">
    <property type="entry name" value="GNVR"/>
    <property type="match status" value="1"/>
</dbReference>
<evidence type="ECO:0000256" key="8">
    <source>
        <dbReference type="SAM" id="Phobius"/>
    </source>
</evidence>
<dbReference type="PANTHER" id="PTHR32309">
    <property type="entry name" value="TYROSINE-PROTEIN KINASE"/>
    <property type="match status" value="1"/>
</dbReference>
<keyword evidence="3 8" id="KW-0812">Transmembrane</keyword>
<organism evidence="11 12">
    <name type="scientific">Rhodoferax ferrireducens</name>
    <dbReference type="NCBI Taxonomy" id="192843"/>
    <lineage>
        <taxon>Bacteria</taxon>
        <taxon>Pseudomonadati</taxon>
        <taxon>Pseudomonadota</taxon>
        <taxon>Betaproteobacteria</taxon>
        <taxon>Burkholderiales</taxon>
        <taxon>Comamonadaceae</taxon>
        <taxon>Rhodoferax</taxon>
    </lineage>
</organism>
<dbReference type="InterPro" id="IPR017468">
    <property type="entry name" value="Chain_len_reg_EpsF"/>
</dbReference>
<keyword evidence="2" id="KW-1003">Cell membrane</keyword>
<dbReference type="EMBL" id="JAVDXT010000001">
    <property type="protein sequence ID" value="MDR7376907.1"/>
    <property type="molecule type" value="Genomic_DNA"/>
</dbReference>
<evidence type="ECO:0000256" key="4">
    <source>
        <dbReference type="ARBA" id="ARBA00022989"/>
    </source>
</evidence>
<dbReference type="Pfam" id="PF02706">
    <property type="entry name" value="Wzz"/>
    <property type="match status" value="1"/>
</dbReference>
<name>A0ABU2C6P0_9BURK</name>
<dbReference type="InterPro" id="IPR003856">
    <property type="entry name" value="LPS_length_determ_N"/>
</dbReference>
<dbReference type="Proteomes" id="UP001180487">
    <property type="component" value="Unassembled WGS sequence"/>
</dbReference>
<dbReference type="PANTHER" id="PTHR32309:SF13">
    <property type="entry name" value="FERRIC ENTEROBACTIN TRANSPORT PROTEIN FEPE"/>
    <property type="match status" value="1"/>
</dbReference>
<feature type="region of interest" description="Disordered" evidence="7">
    <location>
        <begin position="223"/>
        <end position="245"/>
    </location>
</feature>
<evidence type="ECO:0000313" key="12">
    <source>
        <dbReference type="Proteomes" id="UP001180487"/>
    </source>
</evidence>
<gene>
    <name evidence="11" type="ORF">J2X19_001565</name>
</gene>
<reference evidence="11 12" key="1">
    <citation type="submission" date="2023-07" db="EMBL/GenBank/DDBJ databases">
        <title>Sorghum-associated microbial communities from plants grown in Nebraska, USA.</title>
        <authorList>
            <person name="Schachtman D."/>
        </authorList>
    </citation>
    <scope>NUCLEOTIDE SEQUENCE [LARGE SCALE GENOMIC DNA]</scope>
    <source>
        <strain evidence="11 12">BE313</strain>
    </source>
</reference>
<accession>A0ABU2C6P0</accession>